<comment type="catalytic activity">
    <reaction evidence="10 12">
        <text>O-phospho-L-threonyl-[protein] + H2O = L-threonyl-[protein] + phosphate</text>
        <dbReference type="Rhea" id="RHEA:47004"/>
        <dbReference type="Rhea" id="RHEA-COMP:11060"/>
        <dbReference type="Rhea" id="RHEA-COMP:11605"/>
        <dbReference type="ChEBI" id="CHEBI:15377"/>
        <dbReference type="ChEBI" id="CHEBI:30013"/>
        <dbReference type="ChEBI" id="CHEBI:43474"/>
        <dbReference type="ChEBI" id="CHEBI:61977"/>
        <dbReference type="EC" id="3.1.3.16"/>
    </reaction>
</comment>
<evidence type="ECO:0000256" key="2">
    <source>
        <dbReference type="ARBA" id="ARBA00005676"/>
    </source>
</evidence>
<dbReference type="EC" id="3.1.3.16" evidence="12"/>
<feature type="domain" description="RTR1-type" evidence="14">
    <location>
        <begin position="86"/>
        <end position="171"/>
    </location>
</feature>
<evidence type="ECO:0000256" key="5">
    <source>
        <dbReference type="ARBA" id="ARBA00022801"/>
    </source>
</evidence>
<feature type="region of interest" description="Disordered" evidence="13">
    <location>
        <begin position="240"/>
        <end position="267"/>
    </location>
</feature>
<comment type="catalytic activity">
    <reaction evidence="9 12">
        <text>O-phospho-L-seryl-[protein] + H2O = L-seryl-[protein] + phosphate</text>
        <dbReference type="Rhea" id="RHEA:20629"/>
        <dbReference type="Rhea" id="RHEA-COMP:9863"/>
        <dbReference type="Rhea" id="RHEA-COMP:11604"/>
        <dbReference type="ChEBI" id="CHEBI:15377"/>
        <dbReference type="ChEBI" id="CHEBI:29999"/>
        <dbReference type="ChEBI" id="CHEBI:43474"/>
        <dbReference type="ChEBI" id="CHEBI:83421"/>
        <dbReference type="EC" id="3.1.3.16"/>
    </reaction>
</comment>
<accession>A0ABM0T6D7</accession>
<comment type="subcellular location">
    <subcellularLocation>
        <location evidence="1 12">Nucleus</location>
    </subcellularLocation>
</comment>
<feature type="compositionally biased region" description="Low complexity" evidence="13">
    <location>
        <begin position="390"/>
        <end position="408"/>
    </location>
</feature>
<evidence type="ECO:0000256" key="1">
    <source>
        <dbReference type="ARBA" id="ARBA00004123"/>
    </source>
</evidence>
<protein>
    <recommendedName>
        <fullName evidence="12">RNA polymerase II subunit B1 CTD phosphatase RPAP2 homolog</fullName>
        <ecNumber evidence="12">3.1.3.16</ecNumber>
    </recommendedName>
</protein>
<feature type="region of interest" description="Disordered" evidence="13">
    <location>
        <begin position="507"/>
        <end position="534"/>
    </location>
</feature>
<feature type="region of interest" description="Disordered" evidence="13">
    <location>
        <begin position="355"/>
        <end position="426"/>
    </location>
</feature>
<evidence type="ECO:0000259" key="14">
    <source>
        <dbReference type="PROSITE" id="PS51479"/>
    </source>
</evidence>
<keyword evidence="6 12" id="KW-0862">Zinc</keyword>
<evidence type="ECO:0000313" key="16">
    <source>
        <dbReference type="RefSeq" id="XP_010421540.1"/>
    </source>
</evidence>
<reference evidence="15" key="1">
    <citation type="journal article" date="2014" name="Nat. Commun.">
        <title>The emerging biofuel crop Camelina sativa retains a highly undifferentiated hexaploid genome structure.</title>
        <authorList>
            <person name="Kagale S."/>
            <person name="Koh C."/>
            <person name="Nixon J."/>
            <person name="Bollina V."/>
            <person name="Clarke W.E."/>
            <person name="Tuteja R."/>
            <person name="Spillane C."/>
            <person name="Robinson S.J."/>
            <person name="Links M.G."/>
            <person name="Clarke C."/>
            <person name="Higgins E.E."/>
            <person name="Huebert T."/>
            <person name="Sharpe A.G."/>
            <person name="Parkin I.A."/>
        </authorList>
    </citation>
    <scope>NUCLEOTIDE SEQUENCE [LARGE SCALE GENOMIC DNA]</scope>
    <source>
        <strain evidence="15">cv. DH55</strain>
    </source>
</reference>
<comment type="similarity">
    <text evidence="2 11 12">Belongs to the RPAP2 family.</text>
</comment>
<evidence type="ECO:0000256" key="7">
    <source>
        <dbReference type="ARBA" id="ARBA00022912"/>
    </source>
</evidence>
<dbReference type="PANTHER" id="PTHR14732:SF0">
    <property type="entry name" value="RNA POLYMERASE II SUBUNIT B1 CTD PHOSPHATASE RPAP2-RELATED"/>
    <property type="match status" value="1"/>
</dbReference>
<comment type="function">
    <text evidence="12">Putative RNA polymerase II subunit B1 C-terminal domain (CTD) phosphatase involved in RNA polymerase II transcription regulation.</text>
</comment>
<dbReference type="InterPro" id="IPR007308">
    <property type="entry name" value="Rtr1/RPAP2_dom"/>
</dbReference>
<sequence>MEANHPKDEAYLSAVIPKRTKQIQANQLESLPHNPIKMTSPDGNVKEGNKRETTPIDDQVIAINDAVHKLQLAMLDGITDQNQLFAAGKLISRLDYEDVVTERTIAKLCGYPLCQRFLPSDVSRRGKYRISLKEHKVYDLQETGKFCSAGCLIDSKTFSGTLQDARTSEFDTVKLNEILALFGDPEVKGSLDVNKALDLSKLVIRENFEASGGELSLEQWMGPSNAVEGYVPLDQSDCKSRNCKDISDSKATQKNQEKHENPPFSEMDFTSTVIMPDEYSVSKLLPQTKQASPVGESDDGKGKTVMRVQTVVPPTQKKSRFRREKKKEKKTFGVDGIDFASFGFDGMGCVSSGTGSDGHSVEYSVSKQPPCSTEDPMGGQLKKDHKTLDGKSSLTGSSSASKNKSLKLPTQAKQATHGGESEDGKMKTVMTNFGQTAVPPRKELGFCNDPEIEKDIKNFWFDEMGLASSAIMSDGYGVEYSVSKQPQCSMEDSLSCNLKGGLQTVDGKSTLSGSSSGSNTKGSRTKPEKSGKKKISIEYHANSYEDGEEYLAADLSEIHKVQDVCSSSETVTKSCLKTSGCKKLSRSVTWADQNDGCGDLCEVRNNDIAAGPSLSSTDTKDVNSLSRLALAEACATALSQAAEAVSSGDTDASDATAKAGIVLLPSTHQLDEEVTEEHIEDEEESTLLKWPNKPGIPDSDLFDRDQSWFDGPPEGFNLTLSSFAVMWDSLFGWVSSSSLAYIYGKEESAHEEFLSVNGKEYPRRMILGDGLSSEIKQTIAGYLARALPRVATYLRLPIAISELEKGLGSLLETMSLTGAVPSFKIKEWLVIVLLFLDALSVSRIPRIAPYISNRDKILEGSGIGNEEYETMKDILLPLGRVPQFATRSGA</sequence>
<evidence type="ECO:0000256" key="8">
    <source>
        <dbReference type="ARBA" id="ARBA00023242"/>
    </source>
</evidence>
<keyword evidence="4 12" id="KW-0863">Zinc-finger</keyword>
<feature type="compositionally biased region" description="Low complexity" evidence="13">
    <location>
        <begin position="507"/>
        <end position="522"/>
    </location>
</feature>
<name>A0ABM0T6D7_CAMSA</name>
<dbReference type="Gene3D" id="1.25.40.820">
    <property type="match status" value="1"/>
</dbReference>
<dbReference type="PROSITE" id="PS51479">
    <property type="entry name" value="ZF_RTR1"/>
    <property type="match status" value="1"/>
</dbReference>
<dbReference type="InterPro" id="IPR039693">
    <property type="entry name" value="Rtr1/RPAP2"/>
</dbReference>
<evidence type="ECO:0000256" key="13">
    <source>
        <dbReference type="SAM" id="MobiDB-lite"/>
    </source>
</evidence>
<keyword evidence="5 12" id="KW-0378">Hydrolase</keyword>
<evidence type="ECO:0000256" key="11">
    <source>
        <dbReference type="PROSITE-ProRule" id="PRU00812"/>
    </source>
</evidence>
<reference evidence="16" key="2">
    <citation type="submission" date="2025-08" db="UniProtKB">
        <authorList>
            <consortium name="RefSeq"/>
        </authorList>
    </citation>
    <scope>IDENTIFICATION</scope>
    <source>
        <tissue evidence="16">Leaf</tissue>
    </source>
</reference>
<dbReference type="InterPro" id="IPR038534">
    <property type="entry name" value="Rtr1/RPAP2_sf"/>
</dbReference>
<dbReference type="GeneID" id="104706997"/>
<dbReference type="Proteomes" id="UP000694864">
    <property type="component" value="Chromosome 8"/>
</dbReference>
<organism evidence="15 16">
    <name type="scientific">Camelina sativa</name>
    <name type="common">False flax</name>
    <name type="synonym">Myagrum sativum</name>
    <dbReference type="NCBI Taxonomy" id="90675"/>
    <lineage>
        <taxon>Eukaryota</taxon>
        <taxon>Viridiplantae</taxon>
        <taxon>Streptophyta</taxon>
        <taxon>Embryophyta</taxon>
        <taxon>Tracheophyta</taxon>
        <taxon>Spermatophyta</taxon>
        <taxon>Magnoliopsida</taxon>
        <taxon>eudicotyledons</taxon>
        <taxon>Gunneridae</taxon>
        <taxon>Pentapetalae</taxon>
        <taxon>rosids</taxon>
        <taxon>malvids</taxon>
        <taxon>Brassicales</taxon>
        <taxon>Brassicaceae</taxon>
        <taxon>Camelineae</taxon>
        <taxon>Camelina</taxon>
    </lineage>
</organism>
<keyword evidence="3 12" id="KW-0479">Metal-binding</keyword>
<evidence type="ECO:0000313" key="15">
    <source>
        <dbReference type="Proteomes" id="UP000694864"/>
    </source>
</evidence>
<gene>
    <name evidence="16" type="primary">LOC104706997</name>
</gene>
<keyword evidence="15" id="KW-1185">Reference proteome</keyword>
<evidence type="ECO:0000256" key="4">
    <source>
        <dbReference type="ARBA" id="ARBA00022771"/>
    </source>
</evidence>
<keyword evidence="8 12" id="KW-0539">Nucleus</keyword>
<dbReference type="Pfam" id="PF04181">
    <property type="entry name" value="RPAP2_Rtr1"/>
    <property type="match status" value="1"/>
</dbReference>
<evidence type="ECO:0000256" key="6">
    <source>
        <dbReference type="ARBA" id="ARBA00022833"/>
    </source>
</evidence>
<keyword evidence="7 12" id="KW-0904">Protein phosphatase</keyword>
<proteinExistence type="inferred from homology"/>
<evidence type="ECO:0000256" key="9">
    <source>
        <dbReference type="ARBA" id="ARBA00047761"/>
    </source>
</evidence>
<evidence type="ECO:0000256" key="3">
    <source>
        <dbReference type="ARBA" id="ARBA00022723"/>
    </source>
</evidence>
<dbReference type="PANTHER" id="PTHR14732">
    <property type="entry name" value="RNA POLYMERASE II SUBUNIT B1 CTD PHOSPHATASE RPAP2-RELATED"/>
    <property type="match status" value="1"/>
</dbReference>
<evidence type="ECO:0000256" key="12">
    <source>
        <dbReference type="RuleBase" id="RU367080"/>
    </source>
</evidence>
<feature type="region of interest" description="Disordered" evidence="13">
    <location>
        <begin position="32"/>
        <end position="51"/>
    </location>
</feature>
<dbReference type="RefSeq" id="XP_010421540.1">
    <property type="nucleotide sequence ID" value="XM_010423238.2"/>
</dbReference>
<evidence type="ECO:0000256" key="10">
    <source>
        <dbReference type="ARBA" id="ARBA00048336"/>
    </source>
</evidence>